<dbReference type="InterPro" id="IPR036249">
    <property type="entry name" value="Thioredoxin-like_sf"/>
</dbReference>
<evidence type="ECO:0000256" key="1">
    <source>
        <dbReference type="ARBA" id="ARBA00010007"/>
    </source>
</evidence>
<dbReference type="SUPFAM" id="SSF52833">
    <property type="entry name" value="Thioredoxin-like"/>
    <property type="match status" value="1"/>
</dbReference>
<dbReference type="GO" id="GO:0006559">
    <property type="term" value="P:L-phenylalanine catabolic process"/>
    <property type="evidence" value="ECO:0007669"/>
    <property type="project" value="TreeGrafter"/>
</dbReference>
<dbReference type="InterPro" id="IPR010987">
    <property type="entry name" value="Glutathione-S-Trfase_C-like"/>
</dbReference>
<dbReference type="FunFam" id="1.20.1050.10:FF:000017">
    <property type="entry name" value="Maleylacetoacetate isomerase"/>
    <property type="match status" value="1"/>
</dbReference>
<organism evidence="4 5">
    <name type="scientific">Allopusillimonas soli</name>
    <dbReference type="NCBI Taxonomy" id="659016"/>
    <lineage>
        <taxon>Bacteria</taxon>
        <taxon>Pseudomonadati</taxon>
        <taxon>Pseudomonadota</taxon>
        <taxon>Betaproteobacteria</taxon>
        <taxon>Burkholderiales</taxon>
        <taxon>Alcaligenaceae</taxon>
        <taxon>Allopusillimonas</taxon>
    </lineage>
</organism>
<dbReference type="Proteomes" id="UP000580517">
    <property type="component" value="Unassembled WGS sequence"/>
</dbReference>
<dbReference type="RefSeq" id="WP_129967507.1">
    <property type="nucleotide sequence ID" value="NZ_JACCEW010000001.1"/>
</dbReference>
<feature type="domain" description="GST N-terminal" evidence="2">
    <location>
        <begin position="1"/>
        <end position="82"/>
    </location>
</feature>
<dbReference type="InterPro" id="IPR004045">
    <property type="entry name" value="Glutathione_S-Trfase_N"/>
</dbReference>
<reference evidence="4 5" key="1">
    <citation type="submission" date="2020-07" db="EMBL/GenBank/DDBJ databases">
        <title>Taxonomic revisions and descriptions of new bacterial species based on genomic comparisons in the high-G+C-content subgroup of the family Alcaligenaceae.</title>
        <authorList>
            <person name="Szabo A."/>
            <person name="Felfoldi T."/>
        </authorList>
    </citation>
    <scope>NUCLEOTIDE SEQUENCE [LARGE SCALE GENOMIC DNA]</scope>
    <source>
        <strain evidence="4 5">DSM 25264</strain>
    </source>
</reference>
<dbReference type="GO" id="GO:0006749">
    <property type="term" value="P:glutathione metabolic process"/>
    <property type="evidence" value="ECO:0007669"/>
    <property type="project" value="TreeGrafter"/>
</dbReference>
<gene>
    <name evidence="4" type="primary">maiA</name>
    <name evidence="4" type="ORF">H0A68_01875</name>
</gene>
<proteinExistence type="inferred from homology"/>
<dbReference type="GO" id="GO:0016034">
    <property type="term" value="F:maleylacetoacetate isomerase activity"/>
    <property type="evidence" value="ECO:0007669"/>
    <property type="project" value="UniProtKB-EC"/>
</dbReference>
<dbReference type="NCBIfam" id="TIGR01262">
    <property type="entry name" value="maiA"/>
    <property type="match status" value="1"/>
</dbReference>
<dbReference type="Gene3D" id="3.40.30.10">
    <property type="entry name" value="Glutaredoxin"/>
    <property type="match status" value="1"/>
</dbReference>
<protein>
    <submittedName>
        <fullName evidence="4">Maleylacetoacetate isomerase</fullName>
        <ecNumber evidence="4">5.2.1.2</ecNumber>
    </submittedName>
</protein>
<dbReference type="SUPFAM" id="SSF47616">
    <property type="entry name" value="GST C-terminal domain-like"/>
    <property type="match status" value="1"/>
</dbReference>
<dbReference type="GO" id="GO:0004364">
    <property type="term" value="F:glutathione transferase activity"/>
    <property type="evidence" value="ECO:0007669"/>
    <property type="project" value="TreeGrafter"/>
</dbReference>
<dbReference type="GO" id="GO:0005737">
    <property type="term" value="C:cytoplasm"/>
    <property type="evidence" value="ECO:0007669"/>
    <property type="project" value="InterPro"/>
</dbReference>
<keyword evidence="4" id="KW-0413">Isomerase</keyword>
<dbReference type="PANTHER" id="PTHR42673">
    <property type="entry name" value="MALEYLACETOACETATE ISOMERASE"/>
    <property type="match status" value="1"/>
</dbReference>
<sequence length="215" mass="23718">MKLYSYFRSSAAYRVRIALNLKDIPYDIVPVHLLRDGGQQLSDNYTALNPSQLVPTLVDGDRAVAESVAIMEYLEETHPKPALLPKGAAARAHVRAMVQLIACDIHPLNNLRVLKYLKHDLQLDDAARDGWYRHWIALGLASLEAMLVRSALTGRFCCGDEPGMADACLVPQLFNARRMECDVSAFPTVLRIDAACAELDAFRKAAPSSQPDAEG</sequence>
<dbReference type="SFLD" id="SFLDG00358">
    <property type="entry name" value="Main_(cytGST)"/>
    <property type="match status" value="1"/>
</dbReference>
<comment type="caution">
    <text evidence="4">The sequence shown here is derived from an EMBL/GenBank/DDBJ whole genome shotgun (WGS) entry which is preliminary data.</text>
</comment>
<keyword evidence="5" id="KW-1185">Reference proteome</keyword>
<dbReference type="InterPro" id="IPR034330">
    <property type="entry name" value="GST_Zeta_C"/>
</dbReference>
<dbReference type="PANTHER" id="PTHR42673:SF21">
    <property type="entry name" value="GLUTATHIONE S-TRANSFERASE YFCF"/>
    <property type="match status" value="1"/>
</dbReference>
<comment type="similarity">
    <text evidence="1">Belongs to the GST superfamily. Zeta family.</text>
</comment>
<dbReference type="InterPro" id="IPR040079">
    <property type="entry name" value="Glutathione_S-Trfase"/>
</dbReference>
<evidence type="ECO:0000259" key="3">
    <source>
        <dbReference type="PROSITE" id="PS50405"/>
    </source>
</evidence>
<dbReference type="InterPro" id="IPR036282">
    <property type="entry name" value="Glutathione-S-Trfase_C_sf"/>
</dbReference>
<dbReference type="OrthoDB" id="509852at2"/>
<dbReference type="InterPro" id="IPR034333">
    <property type="entry name" value="GST_Zeta_N"/>
</dbReference>
<dbReference type="CDD" id="cd03042">
    <property type="entry name" value="GST_N_Zeta"/>
    <property type="match status" value="1"/>
</dbReference>
<evidence type="ECO:0000259" key="2">
    <source>
        <dbReference type="PROSITE" id="PS50404"/>
    </source>
</evidence>
<dbReference type="Gene3D" id="1.20.1050.10">
    <property type="match status" value="1"/>
</dbReference>
<accession>A0A853F532</accession>
<feature type="domain" description="GST C-terminal" evidence="3">
    <location>
        <begin position="87"/>
        <end position="215"/>
    </location>
</feature>
<evidence type="ECO:0000313" key="4">
    <source>
        <dbReference type="EMBL" id="NYT35605.1"/>
    </source>
</evidence>
<dbReference type="EMBL" id="JACCEW010000001">
    <property type="protein sequence ID" value="NYT35605.1"/>
    <property type="molecule type" value="Genomic_DNA"/>
</dbReference>
<dbReference type="InterPro" id="IPR005955">
    <property type="entry name" value="GST_Zeta"/>
</dbReference>
<dbReference type="AlphaFoldDB" id="A0A853F532"/>
<dbReference type="PROSITE" id="PS50404">
    <property type="entry name" value="GST_NTER"/>
    <property type="match status" value="1"/>
</dbReference>
<name>A0A853F532_9BURK</name>
<dbReference type="CDD" id="cd03191">
    <property type="entry name" value="GST_C_Zeta"/>
    <property type="match status" value="1"/>
</dbReference>
<dbReference type="PROSITE" id="PS50405">
    <property type="entry name" value="GST_CTER"/>
    <property type="match status" value="1"/>
</dbReference>
<evidence type="ECO:0000313" key="5">
    <source>
        <dbReference type="Proteomes" id="UP000580517"/>
    </source>
</evidence>
<dbReference type="EC" id="5.2.1.2" evidence="4"/>
<dbReference type="Pfam" id="PF13417">
    <property type="entry name" value="GST_N_3"/>
    <property type="match status" value="1"/>
</dbReference>
<dbReference type="SFLD" id="SFLDS00019">
    <property type="entry name" value="Glutathione_Transferase_(cytos"/>
    <property type="match status" value="1"/>
</dbReference>